<feature type="binding site" evidence="3">
    <location>
        <position position="90"/>
    </location>
    <ligand>
        <name>Zn(2+)</name>
        <dbReference type="ChEBI" id="CHEBI:29105"/>
        <label>2</label>
    </ligand>
</feature>
<evidence type="ECO:0000313" key="7">
    <source>
        <dbReference type="Proteomes" id="UP000034455"/>
    </source>
</evidence>
<accession>A0A0M2P1Y5</accession>
<dbReference type="PATRIC" id="fig|74704.6.peg.436"/>
<dbReference type="GO" id="GO:0042803">
    <property type="term" value="F:protein homodimerization activity"/>
    <property type="evidence" value="ECO:0007669"/>
    <property type="project" value="InterPro"/>
</dbReference>
<feature type="binding site" evidence="3">
    <location>
        <position position="79"/>
    </location>
    <ligand>
        <name>Zn(2+)</name>
        <dbReference type="ChEBI" id="CHEBI:29105"/>
        <label>1</label>
    </ligand>
</feature>
<feature type="domain" description="Peptidase M20 dimerisation" evidence="5">
    <location>
        <begin position="206"/>
        <end position="308"/>
    </location>
</feature>
<dbReference type="InterPro" id="IPR002933">
    <property type="entry name" value="Peptidase_M20"/>
</dbReference>
<dbReference type="Pfam" id="PF07687">
    <property type="entry name" value="M20_dimer"/>
    <property type="match status" value="1"/>
</dbReference>
<dbReference type="Gene3D" id="3.30.70.360">
    <property type="match status" value="1"/>
</dbReference>
<dbReference type="GO" id="GO:0047652">
    <property type="term" value="F:allantoate deiminase activity"/>
    <property type="evidence" value="ECO:0007669"/>
    <property type="project" value="InterPro"/>
</dbReference>
<dbReference type="GO" id="GO:0030145">
    <property type="term" value="F:manganese ion binding"/>
    <property type="evidence" value="ECO:0007669"/>
    <property type="project" value="InterPro"/>
</dbReference>
<comment type="caution">
    <text evidence="6">The sequence shown here is derived from an EMBL/GenBank/DDBJ whole genome shotgun (WGS) entry which is preliminary data.</text>
</comment>
<feature type="binding site" evidence="4">
    <location>
        <position position="212"/>
    </location>
    <ligand>
        <name>allantoate</name>
        <dbReference type="ChEBI" id="CHEBI:17536"/>
    </ligand>
</feature>
<evidence type="ECO:0000313" key="6">
    <source>
        <dbReference type="EMBL" id="KKI63933.1"/>
    </source>
</evidence>
<dbReference type="Proteomes" id="UP000034455">
    <property type="component" value="Unassembled WGS sequence"/>
</dbReference>
<organism evidence="6 7">
    <name type="scientific">Staphylococcus cohnii subsp. cohnii</name>
    <dbReference type="NCBI Taxonomy" id="74704"/>
    <lineage>
        <taxon>Bacteria</taxon>
        <taxon>Bacillati</taxon>
        <taxon>Bacillota</taxon>
        <taxon>Bacilli</taxon>
        <taxon>Bacillales</taxon>
        <taxon>Staphylococcaceae</taxon>
        <taxon>Staphylococcus</taxon>
        <taxon>Staphylococcus cohnii species complex</taxon>
    </lineage>
</organism>
<keyword evidence="3" id="KW-0479">Metal-binding</keyword>
<feature type="binding site" evidence="4">
    <location>
        <position position="272"/>
    </location>
    <ligand>
        <name>allantoate</name>
        <dbReference type="ChEBI" id="CHEBI:17536"/>
    </ligand>
</feature>
<evidence type="ECO:0000256" key="3">
    <source>
        <dbReference type="PIRSR" id="PIRSR001235-1"/>
    </source>
</evidence>
<dbReference type="NCBIfam" id="NF006771">
    <property type="entry name" value="PRK09290.1-5"/>
    <property type="match status" value="1"/>
</dbReference>
<evidence type="ECO:0000256" key="4">
    <source>
        <dbReference type="PIRSR" id="PIRSR001235-2"/>
    </source>
</evidence>
<dbReference type="NCBIfam" id="TIGR03176">
    <property type="entry name" value="AllC"/>
    <property type="match status" value="1"/>
</dbReference>
<feature type="binding site" evidence="3">
    <location>
        <position position="381"/>
    </location>
    <ligand>
        <name>Zn(2+)</name>
        <dbReference type="ChEBI" id="CHEBI:29105"/>
        <label>2</label>
    </ligand>
</feature>
<feature type="binding site" evidence="3">
    <location>
        <position position="90"/>
    </location>
    <ligand>
        <name>Zn(2+)</name>
        <dbReference type="ChEBI" id="CHEBI:29105"/>
        <label>1</label>
    </ligand>
</feature>
<name>A0A0M2P1Y5_STACC</name>
<evidence type="ECO:0000259" key="5">
    <source>
        <dbReference type="Pfam" id="PF07687"/>
    </source>
</evidence>
<dbReference type="InterPro" id="IPR017591">
    <property type="entry name" value="Allantoate_amidohydrolase"/>
</dbReference>
<proteinExistence type="inferred from homology"/>
<dbReference type="NCBIfam" id="NF006768">
    <property type="entry name" value="PRK09290.1-1"/>
    <property type="match status" value="1"/>
</dbReference>
<comment type="cofactor">
    <cofactor evidence="3">
        <name>Zn(2+)</name>
        <dbReference type="ChEBI" id="CHEBI:29105"/>
    </cofactor>
    <text evidence="3">Binds 2 Zn(2+) ions per subunit.</text>
</comment>
<feature type="binding site" evidence="3">
    <location>
        <position position="187"/>
    </location>
    <ligand>
        <name>Zn(2+)</name>
        <dbReference type="ChEBI" id="CHEBI:29105"/>
        <label>1</label>
    </ligand>
</feature>
<dbReference type="GO" id="GO:0009442">
    <property type="term" value="P:allantoin assimilation pathway"/>
    <property type="evidence" value="ECO:0007669"/>
    <property type="project" value="InterPro"/>
</dbReference>
<dbReference type="GeneID" id="58098595"/>
<evidence type="ECO:0000256" key="2">
    <source>
        <dbReference type="ARBA" id="ARBA00022801"/>
    </source>
</evidence>
<evidence type="ECO:0000256" key="1">
    <source>
        <dbReference type="ARBA" id="ARBA00006153"/>
    </source>
</evidence>
<dbReference type="AlphaFoldDB" id="A0A0M2P1Y5"/>
<dbReference type="SUPFAM" id="SSF53187">
    <property type="entry name" value="Zn-dependent exopeptidases"/>
    <property type="match status" value="1"/>
</dbReference>
<dbReference type="RefSeq" id="WP_019469934.1">
    <property type="nucleotide sequence ID" value="NZ_BKAS01000002.1"/>
</dbReference>
<dbReference type="PANTHER" id="PTHR32494:SF5">
    <property type="entry name" value="ALLANTOATE AMIDOHYDROLASE"/>
    <property type="match status" value="1"/>
</dbReference>
<feature type="binding site" evidence="4">
    <location>
        <position position="285"/>
    </location>
    <ligand>
        <name>allantoate</name>
        <dbReference type="ChEBI" id="CHEBI:17536"/>
    </ligand>
</feature>
<dbReference type="PIRSF" id="PIRSF001235">
    <property type="entry name" value="Amidase_carbamoylase"/>
    <property type="match status" value="1"/>
</dbReference>
<dbReference type="InterPro" id="IPR010158">
    <property type="entry name" value="Amidase_Cbmase"/>
</dbReference>
<dbReference type="SUPFAM" id="SSF55031">
    <property type="entry name" value="Bacterial exopeptidase dimerisation domain"/>
    <property type="match status" value="1"/>
</dbReference>
<comment type="similarity">
    <text evidence="1">Belongs to the peptidase M20 family.</text>
</comment>
<dbReference type="Pfam" id="PF01546">
    <property type="entry name" value="Peptidase_M20"/>
    <property type="match status" value="1"/>
</dbReference>
<dbReference type="PANTHER" id="PTHR32494">
    <property type="entry name" value="ALLANTOATE DEIMINASE-RELATED"/>
    <property type="match status" value="1"/>
</dbReference>
<reference evidence="6 7" key="1">
    <citation type="submission" date="2015-03" db="EMBL/GenBank/DDBJ databases">
        <title>Genome Assembly of Staphylococcus cohnii subsp. cohnii strain G22B2.</title>
        <authorList>
            <person name="Nair G."/>
            <person name="Kaur G."/>
            <person name="Khatri I."/>
            <person name="Singh N.K."/>
            <person name="Sathyabama S."/>
            <person name="Maurya S.K."/>
            <person name="Subramanian S."/>
            <person name="Agrewala J.N."/>
            <person name="Mayilraj S."/>
        </authorList>
    </citation>
    <scope>NUCLEOTIDE SEQUENCE [LARGE SCALE GENOMIC DNA]</scope>
    <source>
        <strain evidence="6 7">G22B2</strain>
    </source>
</reference>
<sequence>MDIRSSFEALDKKFTAFGGLTGGGITRLLYSKEWSNAVQALKETLEKDGFETEFDSIGNLKGRIEGSKYPEETIMSGSHIDTVVEGGHLDGQFGVLAAVVAMQSLKAEYGQPLRSLEILALAEEEGSRFPFAFWGSKNFFNLADKADVDSIADGEGVAFKEAMRECGFDYRTADNDYSYIKSFIEVHIEQGKVLETENKSIGVVNGIVGQKRYTINLKGEANHAGTTPMGLRNDAVVAFSKIANQLTDRAREIGDPLVITFGRVDPVPNTVNVVPGEVTFSIDCRHINQDELNQFAEEIDACIKRVSEEEGVQCDIDLWMDEAPTSMDERLVKEVQNAAETVVGESEWKLMPSGAGHDSQIFAKYVPTSMLFVPSINGVSHNVEEETNVEDLVKGIEVLKQVLYKLAYKE</sequence>
<dbReference type="InterPro" id="IPR036264">
    <property type="entry name" value="Bact_exopeptidase_dim_dom"/>
</dbReference>
<feature type="binding site" evidence="3">
    <location>
        <position position="125"/>
    </location>
    <ligand>
        <name>Zn(2+)</name>
        <dbReference type="ChEBI" id="CHEBI:29105"/>
        <label>2</label>
    </ligand>
</feature>
<dbReference type="NCBIfam" id="TIGR01879">
    <property type="entry name" value="hydantase"/>
    <property type="match status" value="1"/>
</dbReference>
<keyword evidence="2 6" id="KW-0378">Hydrolase</keyword>
<dbReference type="EMBL" id="LAKJ01000012">
    <property type="protein sequence ID" value="KKI63933.1"/>
    <property type="molecule type" value="Genomic_DNA"/>
</dbReference>
<keyword evidence="3" id="KW-0862">Zinc</keyword>
<dbReference type="CDD" id="cd03884">
    <property type="entry name" value="M20_bAS"/>
    <property type="match status" value="1"/>
</dbReference>
<protein>
    <submittedName>
        <fullName evidence="6">Allantoate amidohydrolase</fullName>
    </submittedName>
</protein>
<dbReference type="Gene3D" id="3.40.630.10">
    <property type="entry name" value="Zn peptidases"/>
    <property type="match status" value="1"/>
</dbReference>
<dbReference type="InterPro" id="IPR011650">
    <property type="entry name" value="Peptidase_M20_dimer"/>
</dbReference>
<gene>
    <name evidence="6" type="ORF">UF66_0422</name>
</gene>